<proteinExistence type="predicted"/>
<accession>A0A426Z747</accession>
<name>A0A426Z747_ENSVE</name>
<reference evidence="1 2" key="1">
    <citation type="journal article" date="2014" name="Agronomy (Basel)">
        <title>A Draft Genome Sequence for Ensete ventricosum, the Drought-Tolerant Tree Against Hunger.</title>
        <authorList>
            <person name="Harrison J."/>
            <person name="Moore K.A."/>
            <person name="Paszkiewicz K."/>
            <person name="Jones T."/>
            <person name="Grant M."/>
            <person name="Ambacheew D."/>
            <person name="Muzemil S."/>
            <person name="Studholme D.J."/>
        </authorList>
    </citation>
    <scope>NUCLEOTIDE SEQUENCE [LARGE SCALE GENOMIC DNA]</scope>
</reference>
<evidence type="ECO:0000313" key="1">
    <source>
        <dbReference type="EMBL" id="RRT59799.1"/>
    </source>
</evidence>
<dbReference type="Proteomes" id="UP000287651">
    <property type="component" value="Unassembled WGS sequence"/>
</dbReference>
<sequence length="259" mass="27826">MRLLPLLPPTFASRVQSLPCLYLLPLPPRSPHPFFLPCSSSCSKRRRACCPSPTTTQHRQSLPTDHTPRCHSIPAASFASSLPLSNLLNPFPLLPHPAGHRFPPRSLLHSLVATVIAPTAAHPLSTAPHPTSPAASSRRPSLSFLGCVQPPLLQPTLPPPSLLPPAPAPSSSSDPDALLLLPCFLFLARPRCSPIAPLLPLRRTPLLPRRATFSSCSRILLLPPSQVVAVVPIFLSSPPLADVDNLVAAKSHYIYDICP</sequence>
<dbReference type="AlphaFoldDB" id="A0A426Z747"/>
<protein>
    <submittedName>
        <fullName evidence="1">Uncharacterized protein</fullName>
    </submittedName>
</protein>
<comment type="caution">
    <text evidence="1">The sequence shown here is derived from an EMBL/GenBank/DDBJ whole genome shotgun (WGS) entry which is preliminary data.</text>
</comment>
<gene>
    <name evidence="1" type="ORF">B296_00022998</name>
</gene>
<evidence type="ECO:0000313" key="2">
    <source>
        <dbReference type="Proteomes" id="UP000287651"/>
    </source>
</evidence>
<organism evidence="1 2">
    <name type="scientific">Ensete ventricosum</name>
    <name type="common">Abyssinian banana</name>
    <name type="synonym">Musa ensete</name>
    <dbReference type="NCBI Taxonomy" id="4639"/>
    <lineage>
        <taxon>Eukaryota</taxon>
        <taxon>Viridiplantae</taxon>
        <taxon>Streptophyta</taxon>
        <taxon>Embryophyta</taxon>
        <taxon>Tracheophyta</taxon>
        <taxon>Spermatophyta</taxon>
        <taxon>Magnoliopsida</taxon>
        <taxon>Liliopsida</taxon>
        <taxon>Zingiberales</taxon>
        <taxon>Musaceae</taxon>
        <taxon>Ensete</taxon>
    </lineage>
</organism>
<dbReference type="EMBL" id="AMZH03008061">
    <property type="protein sequence ID" value="RRT59799.1"/>
    <property type="molecule type" value="Genomic_DNA"/>
</dbReference>